<reference evidence="1" key="2">
    <citation type="submission" date="2021-08" db="EMBL/GenBank/DDBJ databases">
        <authorList>
            <person name="Gostincar C."/>
            <person name="Sun X."/>
            <person name="Song Z."/>
            <person name="Gunde-Cimerman N."/>
        </authorList>
    </citation>
    <scope>NUCLEOTIDE SEQUENCE</scope>
    <source>
        <strain evidence="1">EXF-9911</strain>
    </source>
</reference>
<dbReference type="EMBL" id="JAHFXF010001389">
    <property type="protein sequence ID" value="KAG9668380.1"/>
    <property type="molecule type" value="Genomic_DNA"/>
</dbReference>
<evidence type="ECO:0000313" key="1">
    <source>
        <dbReference type="EMBL" id="KAG9668380.1"/>
    </source>
</evidence>
<accession>A0A9P8E0N0</accession>
<dbReference type="AlphaFoldDB" id="A0A9P8E0N0"/>
<sequence>MLVSAAAEKIHAVLEQRALYGISKTRLVVIPFGHECNLSGPYKIAQFDEKPIVVELTGEHNSAEFWSQAQAIDELRRQVASRIGGGRGSMLQVRTDDIHVRYETPFGLYDTVNVMAIVIEMD</sequence>
<organism evidence="1 2">
    <name type="scientific">Aureobasidium melanogenum</name>
    <name type="common">Aureobasidium pullulans var. melanogenum</name>
    <dbReference type="NCBI Taxonomy" id="46634"/>
    <lineage>
        <taxon>Eukaryota</taxon>
        <taxon>Fungi</taxon>
        <taxon>Dikarya</taxon>
        <taxon>Ascomycota</taxon>
        <taxon>Pezizomycotina</taxon>
        <taxon>Dothideomycetes</taxon>
        <taxon>Dothideomycetidae</taxon>
        <taxon>Dothideales</taxon>
        <taxon>Saccotheciaceae</taxon>
        <taxon>Aureobasidium</taxon>
    </lineage>
</organism>
<dbReference type="OrthoDB" id="3914029at2759"/>
<gene>
    <name evidence="1" type="ORF">KCU76_g17515</name>
</gene>
<dbReference type="Proteomes" id="UP000779574">
    <property type="component" value="Unassembled WGS sequence"/>
</dbReference>
<feature type="non-terminal residue" evidence="1">
    <location>
        <position position="1"/>
    </location>
</feature>
<reference evidence="1" key="1">
    <citation type="journal article" date="2021" name="J Fungi (Basel)">
        <title>Virulence traits and population genomics of the black yeast Aureobasidium melanogenum.</title>
        <authorList>
            <person name="Cernosa A."/>
            <person name="Sun X."/>
            <person name="Gostincar C."/>
            <person name="Fang C."/>
            <person name="Gunde-Cimerman N."/>
            <person name="Song Z."/>
        </authorList>
    </citation>
    <scope>NUCLEOTIDE SEQUENCE</scope>
    <source>
        <strain evidence="1">EXF-9911</strain>
    </source>
</reference>
<evidence type="ECO:0008006" key="3">
    <source>
        <dbReference type="Google" id="ProtNLM"/>
    </source>
</evidence>
<comment type="caution">
    <text evidence="1">The sequence shown here is derived from an EMBL/GenBank/DDBJ whole genome shotgun (WGS) entry which is preliminary data.</text>
</comment>
<proteinExistence type="predicted"/>
<protein>
    <recommendedName>
        <fullName evidence="3">DUF3168 domain-containing protein</fullName>
    </recommendedName>
</protein>
<name>A0A9P8E0N0_AURME</name>
<evidence type="ECO:0000313" key="2">
    <source>
        <dbReference type="Proteomes" id="UP000779574"/>
    </source>
</evidence>